<evidence type="ECO:0000256" key="6">
    <source>
        <dbReference type="ARBA" id="ARBA00047941"/>
    </source>
</evidence>
<dbReference type="EMBL" id="HACG01040062">
    <property type="protein sequence ID" value="CEK86927.1"/>
    <property type="molecule type" value="Transcribed_RNA"/>
</dbReference>
<evidence type="ECO:0000256" key="7">
    <source>
        <dbReference type="ARBA" id="ARBA00047943"/>
    </source>
</evidence>
<proteinExistence type="inferred from homology"/>
<evidence type="ECO:0000259" key="9">
    <source>
        <dbReference type="Pfam" id="PF13847"/>
    </source>
</evidence>
<keyword evidence="1" id="KW-0808">Transferase</keyword>
<dbReference type="Pfam" id="PF13847">
    <property type="entry name" value="Methyltransf_31"/>
    <property type="match status" value="1"/>
</dbReference>
<dbReference type="InterPro" id="IPR029063">
    <property type="entry name" value="SAM-dependent_MTases_sf"/>
</dbReference>
<dbReference type="CDD" id="cd02440">
    <property type="entry name" value="AdoMet_MTases"/>
    <property type="match status" value="1"/>
</dbReference>
<evidence type="ECO:0000313" key="10">
    <source>
        <dbReference type="EMBL" id="CEK86927.1"/>
    </source>
</evidence>
<evidence type="ECO:0000256" key="1">
    <source>
        <dbReference type="ARBA" id="ARBA00022679"/>
    </source>
</evidence>
<comment type="similarity">
    <text evidence="3">Belongs to the methyltransferase superfamily. Arsenite methyltransferase family.</text>
</comment>
<dbReference type="Gene3D" id="3.40.5.100">
    <property type="match status" value="1"/>
</dbReference>
<comment type="catalytic activity">
    <reaction evidence="6">
        <text>arsenic triglutathione + [thioredoxin]-dithiol + S-adenosyl-L-methionine + 2 H2O = methylarsonous acid + [thioredoxin]-disulfide + 3 glutathione + S-adenosyl-L-homocysteine + H(+)</text>
        <dbReference type="Rhea" id="RHEA:69460"/>
        <dbReference type="Rhea" id="RHEA-COMP:10698"/>
        <dbReference type="Rhea" id="RHEA-COMP:10700"/>
        <dbReference type="ChEBI" id="CHEBI:15377"/>
        <dbReference type="ChEBI" id="CHEBI:15378"/>
        <dbReference type="ChEBI" id="CHEBI:17826"/>
        <dbReference type="ChEBI" id="CHEBI:29950"/>
        <dbReference type="ChEBI" id="CHEBI:50058"/>
        <dbReference type="ChEBI" id="CHEBI:57856"/>
        <dbReference type="ChEBI" id="CHEBI:57925"/>
        <dbReference type="ChEBI" id="CHEBI:59789"/>
        <dbReference type="ChEBI" id="CHEBI:183640"/>
        <dbReference type="EC" id="2.1.1.137"/>
    </reaction>
</comment>
<protein>
    <recommendedName>
        <fullName evidence="5">Arsenite methyltransferase</fullName>
        <ecNumber evidence="4">2.1.1.137</ecNumber>
    </recommendedName>
</protein>
<dbReference type="InterPro" id="IPR025714">
    <property type="entry name" value="Methyltranfer_dom"/>
</dbReference>
<evidence type="ECO:0000256" key="4">
    <source>
        <dbReference type="ARBA" id="ARBA00034521"/>
    </source>
</evidence>
<dbReference type="PANTHER" id="PTHR43675:SF8">
    <property type="entry name" value="ARSENITE METHYLTRANSFERASE"/>
    <property type="match status" value="1"/>
</dbReference>
<dbReference type="AlphaFoldDB" id="A0A0B7B268"/>
<comment type="catalytic activity">
    <reaction evidence="7">
        <text>arsenic triglutathione + 2 [thioredoxin]-dithiol + 2 S-adenosyl-L-methionine + H2O = dimethylarsinous acid + 2 [thioredoxin]-disulfide + 3 glutathione + 2 S-adenosyl-L-homocysteine + 2 H(+)</text>
        <dbReference type="Rhea" id="RHEA:69464"/>
        <dbReference type="Rhea" id="RHEA-COMP:10698"/>
        <dbReference type="Rhea" id="RHEA-COMP:10700"/>
        <dbReference type="ChEBI" id="CHEBI:15377"/>
        <dbReference type="ChEBI" id="CHEBI:15378"/>
        <dbReference type="ChEBI" id="CHEBI:23808"/>
        <dbReference type="ChEBI" id="CHEBI:29950"/>
        <dbReference type="ChEBI" id="CHEBI:50058"/>
        <dbReference type="ChEBI" id="CHEBI:57856"/>
        <dbReference type="ChEBI" id="CHEBI:57925"/>
        <dbReference type="ChEBI" id="CHEBI:59789"/>
        <dbReference type="ChEBI" id="CHEBI:183640"/>
        <dbReference type="EC" id="2.1.1.137"/>
    </reaction>
</comment>
<evidence type="ECO:0000256" key="2">
    <source>
        <dbReference type="ARBA" id="ARBA00022691"/>
    </source>
</evidence>
<name>A0A0B7B268_9EUPU</name>
<dbReference type="GO" id="GO:0030791">
    <property type="term" value="F:arsenite methyltransferase activity"/>
    <property type="evidence" value="ECO:0007669"/>
    <property type="project" value="UniProtKB-EC"/>
</dbReference>
<accession>A0A0B7B268</accession>
<comment type="catalytic activity">
    <reaction evidence="8">
        <text>arsenic triglutathione + 3 [thioredoxin]-dithiol + 3 S-adenosyl-L-methionine = trimethylarsine + 3 [thioredoxin]-disulfide + 3 glutathione + 3 S-adenosyl-L-homocysteine + 3 H(+)</text>
        <dbReference type="Rhea" id="RHEA:69432"/>
        <dbReference type="Rhea" id="RHEA-COMP:10698"/>
        <dbReference type="Rhea" id="RHEA-COMP:10700"/>
        <dbReference type="ChEBI" id="CHEBI:15378"/>
        <dbReference type="ChEBI" id="CHEBI:27130"/>
        <dbReference type="ChEBI" id="CHEBI:29950"/>
        <dbReference type="ChEBI" id="CHEBI:50058"/>
        <dbReference type="ChEBI" id="CHEBI:57856"/>
        <dbReference type="ChEBI" id="CHEBI:57925"/>
        <dbReference type="ChEBI" id="CHEBI:59789"/>
        <dbReference type="ChEBI" id="CHEBI:183640"/>
        <dbReference type="EC" id="2.1.1.137"/>
    </reaction>
</comment>
<organism evidence="10">
    <name type="scientific">Arion vulgaris</name>
    <dbReference type="NCBI Taxonomy" id="1028688"/>
    <lineage>
        <taxon>Eukaryota</taxon>
        <taxon>Metazoa</taxon>
        <taxon>Spiralia</taxon>
        <taxon>Lophotrochozoa</taxon>
        <taxon>Mollusca</taxon>
        <taxon>Gastropoda</taxon>
        <taxon>Heterobranchia</taxon>
        <taxon>Euthyneura</taxon>
        <taxon>Panpulmonata</taxon>
        <taxon>Eupulmonata</taxon>
        <taxon>Stylommatophora</taxon>
        <taxon>Helicina</taxon>
        <taxon>Arionoidea</taxon>
        <taxon>Arionidae</taxon>
        <taxon>Arion</taxon>
    </lineage>
</organism>
<evidence type="ECO:0000256" key="5">
    <source>
        <dbReference type="ARBA" id="ARBA00034545"/>
    </source>
</evidence>
<sequence>MSDHELTKMVSRFYDDINEKCNFKTRVNHQDLPERINNLIHQLSEETMKRYYGSGIVIPENIKGARILDIGCGSGSLVYILSKLVGPSGYVVGIDICPTSIALAKQESAHHATVWGYDKPNFEFHVANAERLLELNFEPFDLIVSNGVFCLVPDKQRAFNAVAALLKTRGQFYINDVYTQTVQPDETKQNEKLWSLGTAGSMIWSDLKDTVAKEGFTTPYLTQVASVNIKNEEFKKQLNYAEYACAAWRLFKLGEKDKRGPATVTYRGNIEDYEEAFPWDINLVFVKGQPVNVDSELASILAFTSFKDNFDISDYSGTVETKKNQDPFKRLADLTSEGKAPEPIYSVE</sequence>
<reference evidence="10" key="1">
    <citation type="submission" date="2014-12" db="EMBL/GenBank/DDBJ databases">
        <title>Insight into the proteome of Arion vulgaris.</title>
        <authorList>
            <person name="Aradska J."/>
            <person name="Bulat T."/>
            <person name="Smidak R."/>
            <person name="Sarate P."/>
            <person name="Gangsoo J."/>
            <person name="Sialana F."/>
            <person name="Bilban M."/>
            <person name="Lubec G."/>
        </authorList>
    </citation>
    <scope>NUCLEOTIDE SEQUENCE</scope>
    <source>
        <tissue evidence="10">Skin</tissue>
    </source>
</reference>
<dbReference type="InterPro" id="IPR026669">
    <property type="entry name" value="Arsenite_MeTrfase-like"/>
</dbReference>
<gene>
    <name evidence="10" type="primary">ORF156387</name>
</gene>
<evidence type="ECO:0000256" key="3">
    <source>
        <dbReference type="ARBA" id="ARBA00034487"/>
    </source>
</evidence>
<dbReference type="PANTHER" id="PTHR43675">
    <property type="entry name" value="ARSENITE METHYLTRANSFERASE"/>
    <property type="match status" value="1"/>
</dbReference>
<feature type="domain" description="Methyltransferase" evidence="9">
    <location>
        <begin position="63"/>
        <end position="203"/>
    </location>
</feature>
<dbReference type="Gene3D" id="3.40.50.150">
    <property type="entry name" value="Vaccinia Virus protein VP39"/>
    <property type="match status" value="1"/>
</dbReference>
<dbReference type="EC" id="2.1.1.137" evidence="4"/>
<keyword evidence="2" id="KW-0949">S-adenosyl-L-methionine</keyword>
<evidence type="ECO:0000256" key="8">
    <source>
        <dbReference type="ARBA" id="ARBA00048428"/>
    </source>
</evidence>
<dbReference type="SUPFAM" id="SSF53335">
    <property type="entry name" value="S-adenosyl-L-methionine-dependent methyltransferases"/>
    <property type="match status" value="1"/>
</dbReference>